<reference evidence="2" key="1">
    <citation type="submission" date="2015-07" db="EMBL/GenBank/DDBJ databases">
        <title>Draft Genome Sequence of Oceanobacillus picturae Heshi-B3 that Was Isolated from Fermented Rice Bran with Aging Salted Mackerel, Which Was Named Heshiko as Traditional Fermented Seafood in Japan.</title>
        <authorList>
            <person name="Akuzawa S."/>
            <person name="Nakagawa J."/>
            <person name="Kanekatsu T."/>
            <person name="Kanesaki Y."/>
            <person name="Suzuki T."/>
        </authorList>
    </citation>
    <scope>NUCLEOTIDE SEQUENCE [LARGE SCALE GENOMIC DNA]</scope>
    <source>
        <strain evidence="2">Heshi-B3</strain>
    </source>
</reference>
<reference evidence="1 2" key="2">
    <citation type="journal article" date="2016" name="Genome Announc.">
        <title>Draft Genome Sequence of Oceanobacillus picturae Heshi-B3, Isolated from Fermented Rice Bran in a Traditional Japanese Seafood Dish.</title>
        <authorList>
            <person name="Akuzawa S."/>
            <person name="Nagaoka J."/>
            <person name="Kanekatsu M."/>
            <person name="Kanesaki Y."/>
            <person name="Suzuki T."/>
        </authorList>
    </citation>
    <scope>NUCLEOTIDE SEQUENCE [LARGE SCALE GENOMIC DNA]</scope>
    <source>
        <strain evidence="1 2">Heshi-B3</strain>
    </source>
</reference>
<sequence>MKAKVAVFGPESVIVRIQKLKKEFSNYELFPFIYSEANQTPELLEQAFLCDIFLFTESIAYCYVKEKTKKRRFSTIVIHCDEYILTTALLQSLSDMLPQKRISLDGTTEEVVQHVLTPLKEIQVDLFPFYEDVWDGRTVENIVDHHRKLWEDRTTDFALTAYSEVAKRLQKENIPVRLITTPDLCIKSALETVERRITFHNNTSVQHVIGYFRFKHLEQLPSSLKEMILFRRQAELDNFLQKFATQQDAIALRNNQHDMVLIGSKKLLNYLTNHFGNFPPLQKIEEQIKEPVGIGFGLGLTHHQAKEHALLALEMTANEEGSSCYIVNESQASIGPVGVKKQINPSFLYQSLIHKAKLNNDLSYNFIEFIKMRNNKPFSSHDVANYYSVTKRSAERTINKLLSAEIIKVAGSEKPYQKGRPRKLFALR</sequence>
<dbReference type="EMBL" id="BBXV01000012">
    <property type="protein sequence ID" value="GAQ17093.1"/>
    <property type="molecule type" value="Genomic_DNA"/>
</dbReference>
<protein>
    <submittedName>
        <fullName evidence="1">Transcriptional regulator</fullName>
    </submittedName>
</protein>
<dbReference type="OrthoDB" id="4986073at2"/>
<dbReference type="RefSeq" id="WP_058949627.1">
    <property type="nucleotide sequence ID" value="NZ_BBXV01000012.1"/>
</dbReference>
<evidence type="ECO:0000313" key="1">
    <source>
        <dbReference type="EMBL" id="GAQ17093.1"/>
    </source>
</evidence>
<comment type="caution">
    <text evidence="1">The sequence shown here is derived from an EMBL/GenBank/DDBJ whole genome shotgun (WGS) entry which is preliminary data.</text>
</comment>
<organism evidence="1 2">
    <name type="scientific">Oceanobacillus picturae</name>
    <dbReference type="NCBI Taxonomy" id="171693"/>
    <lineage>
        <taxon>Bacteria</taxon>
        <taxon>Bacillati</taxon>
        <taxon>Bacillota</taxon>
        <taxon>Bacilli</taxon>
        <taxon>Bacillales</taxon>
        <taxon>Bacillaceae</taxon>
        <taxon>Oceanobacillus</taxon>
    </lineage>
</organism>
<evidence type="ECO:0000313" key="2">
    <source>
        <dbReference type="Proteomes" id="UP000052946"/>
    </source>
</evidence>
<accession>A0A0U9H343</accession>
<name>A0A0U9H343_9BACI</name>
<proteinExistence type="predicted"/>
<dbReference type="AlphaFoldDB" id="A0A0U9H343"/>
<dbReference type="Proteomes" id="UP000052946">
    <property type="component" value="Unassembled WGS sequence"/>
</dbReference>
<gene>
    <name evidence="1" type="ORF">OPHB3_1018</name>
</gene>